<reference evidence="3" key="1">
    <citation type="journal article" date="2012" name="Science">
        <title>The Paleozoic origin of enzymatic lignin decomposition reconstructed from 31 fungal genomes.</title>
        <authorList>
            <person name="Floudas D."/>
            <person name="Binder M."/>
            <person name="Riley R."/>
            <person name="Barry K."/>
            <person name="Blanchette R.A."/>
            <person name="Henrissat B."/>
            <person name="Martinez A.T."/>
            <person name="Otillar R."/>
            <person name="Spatafora J.W."/>
            <person name="Yadav J.S."/>
            <person name="Aerts A."/>
            <person name="Benoit I."/>
            <person name="Boyd A."/>
            <person name="Carlson A."/>
            <person name="Copeland A."/>
            <person name="Coutinho P.M."/>
            <person name="de Vries R.P."/>
            <person name="Ferreira P."/>
            <person name="Findley K."/>
            <person name="Foster B."/>
            <person name="Gaskell J."/>
            <person name="Glotzer D."/>
            <person name="Gorecki P."/>
            <person name="Heitman J."/>
            <person name="Hesse C."/>
            <person name="Hori C."/>
            <person name="Igarashi K."/>
            <person name="Jurgens J.A."/>
            <person name="Kallen N."/>
            <person name="Kersten P."/>
            <person name="Kohler A."/>
            <person name="Kuees U."/>
            <person name="Kumar T.K.A."/>
            <person name="Kuo A."/>
            <person name="LaButti K."/>
            <person name="Larrondo L.F."/>
            <person name="Lindquist E."/>
            <person name="Ling A."/>
            <person name="Lombard V."/>
            <person name="Lucas S."/>
            <person name="Lundell T."/>
            <person name="Martin R."/>
            <person name="McLaughlin D.J."/>
            <person name="Morgenstern I."/>
            <person name="Morin E."/>
            <person name="Murat C."/>
            <person name="Nagy L.G."/>
            <person name="Nolan M."/>
            <person name="Ohm R.A."/>
            <person name="Patyshakuliyeva A."/>
            <person name="Rokas A."/>
            <person name="Ruiz-Duenas F.J."/>
            <person name="Sabat G."/>
            <person name="Salamov A."/>
            <person name="Samejima M."/>
            <person name="Schmutz J."/>
            <person name="Slot J.C."/>
            <person name="St John F."/>
            <person name="Stenlid J."/>
            <person name="Sun H."/>
            <person name="Sun S."/>
            <person name="Syed K."/>
            <person name="Tsang A."/>
            <person name="Wiebenga A."/>
            <person name="Young D."/>
            <person name="Pisabarro A."/>
            <person name="Eastwood D.C."/>
            <person name="Martin F."/>
            <person name="Cullen D."/>
            <person name="Grigoriev I.V."/>
            <person name="Hibbett D.S."/>
        </authorList>
    </citation>
    <scope>NUCLEOTIDE SEQUENCE [LARGE SCALE GENOMIC DNA]</scope>
    <source>
        <strain evidence="3">RWD-64-598 SS2</strain>
    </source>
</reference>
<feature type="region of interest" description="Disordered" evidence="1">
    <location>
        <begin position="1"/>
        <end position="43"/>
    </location>
</feature>
<feature type="compositionally biased region" description="Low complexity" evidence="1">
    <location>
        <begin position="576"/>
        <end position="586"/>
    </location>
</feature>
<dbReference type="KEGG" id="cput:CONPUDRAFT_81146"/>
<evidence type="ECO:0000313" key="2">
    <source>
        <dbReference type="EMBL" id="EIW83058.1"/>
    </source>
</evidence>
<organism evidence="2 3">
    <name type="scientific">Coniophora puteana (strain RWD-64-598)</name>
    <name type="common">Brown rot fungus</name>
    <dbReference type="NCBI Taxonomy" id="741705"/>
    <lineage>
        <taxon>Eukaryota</taxon>
        <taxon>Fungi</taxon>
        <taxon>Dikarya</taxon>
        <taxon>Basidiomycota</taxon>
        <taxon>Agaricomycotina</taxon>
        <taxon>Agaricomycetes</taxon>
        <taxon>Agaricomycetidae</taxon>
        <taxon>Boletales</taxon>
        <taxon>Coniophorineae</taxon>
        <taxon>Coniophoraceae</taxon>
        <taxon>Coniophora</taxon>
    </lineage>
</organism>
<feature type="compositionally biased region" description="Polar residues" evidence="1">
    <location>
        <begin position="761"/>
        <end position="771"/>
    </location>
</feature>
<feature type="compositionally biased region" description="Acidic residues" evidence="1">
    <location>
        <begin position="483"/>
        <end position="520"/>
    </location>
</feature>
<evidence type="ECO:0000313" key="3">
    <source>
        <dbReference type="Proteomes" id="UP000053558"/>
    </source>
</evidence>
<feature type="region of interest" description="Disordered" evidence="1">
    <location>
        <begin position="870"/>
        <end position="892"/>
    </location>
</feature>
<accession>A0A5M3MV63</accession>
<name>A0A5M3MV63_CONPW</name>
<feature type="compositionally biased region" description="Low complexity" evidence="1">
    <location>
        <begin position="473"/>
        <end position="482"/>
    </location>
</feature>
<comment type="caution">
    <text evidence="2">The sequence shown here is derived from an EMBL/GenBank/DDBJ whole genome shotgun (WGS) entry which is preliminary data.</text>
</comment>
<feature type="compositionally biased region" description="Polar residues" evidence="1">
    <location>
        <begin position="654"/>
        <end position="669"/>
    </location>
</feature>
<protein>
    <submittedName>
        <fullName evidence="2">Uncharacterized protein</fullName>
    </submittedName>
</protein>
<feature type="compositionally biased region" description="Basic and acidic residues" evidence="1">
    <location>
        <begin position="800"/>
        <end position="816"/>
    </location>
</feature>
<sequence length="927" mass="103011">MSKKKSDKQTPVPSTSRELVRVGARHVQVTKHGGKRTDEGKKPSTERALILRNGKYGSQGTGEMVVSGKISGREKLDLIAEDLINQSRSAVMSPLNMEKCIKIADSQLNAYLDDISDLQDPELFKSKIDKEVTARTSRNGQWNEVDASQVAVTVATRIHNSYMVASAWKITLDLLRSIEKSGLSAKNAQGQLKKDETLRTRYLALLDFVNELVGVEQRNFSTLAKNAPHYQRYFNTVQGVKEGEPEVSFDWGSMKDACKSFLDSIIVELCFPRAPYPKRILYAILHDAIDESPWEAKRFPQLLWDAVGELSVTLELQELLESPLLGPEGQKIKEYPHQMAEAHEAWHDAQIYSTRALALAENFQNLAFPLEKTQNAAGLENLWKTINENYKAVCGENLDTVWHLEEALKRTPQWTVVFVPRAIRNAGDESDPEVTPGALVKARKPKRGALTYKKTQKKMLAITDGRAEESDDSMPSLQSVSDSSDESDWDDESESESDGNEEEEDWFDDDDDESGYDSEQQELMKGMEREAMDAAMAIPEFFDPKTEVPEFEALAEERKTNPFLKLLGSLRGRMFSSDSTMTSTTRTEPRTGLFRKKPAAAPAAPKPSQKPAPKPYQLDFDLSKIPEDELPPLPPIPGPRKKRVPQLRPAPSDTGPTLSVPQQPQSQKATVEEVEDEDAASTTKKKKKKKSKKKKSENAGLDTVAEDAPTPVPASKPPAPTQKPAPTKATSPPVTSPAKSPAKKTPPSVSSTSASMASLTLERTPTVQSGHSYLAGKEVAKEKIKSRPGHASLFSTKGFLNRDGKEKIDEEPEGGRKGGFFGNLSKKATGLMHQLLNTSEDTTKGIKPMKWENFVRVMLEMGFEYDPSTAGSSVRFDPPGGKDRSISFHKPHPDTTIGPILLKEWSKKLKRYYGWMEEDILQKKTDD</sequence>
<dbReference type="InterPro" id="IPR012933">
    <property type="entry name" value="HicA_mRNA_interferase"/>
</dbReference>
<evidence type="ECO:0000256" key="1">
    <source>
        <dbReference type="SAM" id="MobiDB-lite"/>
    </source>
</evidence>
<feature type="compositionally biased region" description="Low complexity" evidence="1">
    <location>
        <begin position="724"/>
        <end position="758"/>
    </location>
</feature>
<feature type="compositionally biased region" description="Pro residues" evidence="1">
    <location>
        <begin position="710"/>
        <end position="723"/>
    </location>
</feature>
<dbReference type="Pfam" id="PF07927">
    <property type="entry name" value="HicA_toxin"/>
    <property type="match status" value="1"/>
</dbReference>
<feature type="compositionally biased region" description="Basic residues" evidence="1">
    <location>
        <begin position="683"/>
        <end position="695"/>
    </location>
</feature>
<dbReference type="AlphaFoldDB" id="A0A5M3MV63"/>
<dbReference type="OMA" id="WVDAQIF"/>
<dbReference type="RefSeq" id="XP_007766529.1">
    <property type="nucleotide sequence ID" value="XM_007768339.1"/>
</dbReference>
<feature type="compositionally biased region" description="Pro residues" evidence="1">
    <location>
        <begin position="604"/>
        <end position="614"/>
    </location>
</feature>
<feature type="region of interest" description="Disordered" evidence="1">
    <location>
        <begin position="464"/>
        <end position="537"/>
    </location>
</feature>
<proteinExistence type="predicted"/>
<dbReference type="Proteomes" id="UP000053558">
    <property type="component" value="Unassembled WGS sequence"/>
</dbReference>
<dbReference type="OrthoDB" id="2922289at2759"/>
<dbReference type="GeneID" id="19210187"/>
<feature type="region of interest" description="Disordered" evidence="1">
    <location>
        <begin position="575"/>
        <end position="819"/>
    </location>
</feature>
<gene>
    <name evidence="2" type="ORF">CONPUDRAFT_81146</name>
</gene>
<keyword evidence="3" id="KW-1185">Reference proteome</keyword>
<dbReference type="EMBL" id="JH711576">
    <property type="protein sequence ID" value="EIW83058.1"/>
    <property type="molecule type" value="Genomic_DNA"/>
</dbReference>
<dbReference type="GO" id="GO:0003729">
    <property type="term" value="F:mRNA binding"/>
    <property type="evidence" value="ECO:0007669"/>
    <property type="project" value="InterPro"/>
</dbReference>